<gene>
    <name evidence="1" type="ORF">DWG14_01061</name>
</gene>
<dbReference type="KEGG" id="sge:DWG14_01061"/>
<dbReference type="AlphaFoldDB" id="A0AAI8KW89"/>
<name>A0AAI8KW89_9ACTN</name>
<dbReference type="Proteomes" id="UP000265765">
    <property type="component" value="Chromosome"/>
</dbReference>
<protein>
    <submittedName>
        <fullName evidence="1">Uncharacterized protein</fullName>
    </submittedName>
</protein>
<evidence type="ECO:0000313" key="2">
    <source>
        <dbReference type="Proteomes" id="UP000265765"/>
    </source>
</evidence>
<evidence type="ECO:0000313" key="1">
    <source>
        <dbReference type="EMBL" id="AYC36851.1"/>
    </source>
</evidence>
<dbReference type="EMBL" id="CP032427">
    <property type="protein sequence ID" value="AYC36851.1"/>
    <property type="molecule type" value="Genomic_DNA"/>
</dbReference>
<proteinExistence type="predicted"/>
<accession>A0AAI8KW89</accession>
<reference evidence="1 2" key="1">
    <citation type="submission" date="2018-09" db="EMBL/GenBank/DDBJ databases">
        <title>Production of Trimethoprim by Streptomyces sp. 3E-1.</title>
        <authorList>
            <person name="Kang H.J."/>
            <person name="Kim S.B."/>
        </authorList>
    </citation>
    <scope>NUCLEOTIDE SEQUENCE [LARGE SCALE GENOMIC DNA]</scope>
    <source>
        <strain evidence="1 2">3E-1</strain>
    </source>
</reference>
<sequence>MRESNDEQKILEEIEDLDSLEVLEAEDLDDSVAFHAFRFRS</sequence>
<dbReference type="GeneID" id="91287460"/>
<dbReference type="RefSeq" id="WP_267884975.1">
    <property type="nucleotide sequence ID" value="NZ_CP032427.1"/>
</dbReference>
<organism evidence="1 2">
    <name type="scientific">Streptomyces griseorubiginosus</name>
    <dbReference type="NCBI Taxonomy" id="67304"/>
    <lineage>
        <taxon>Bacteria</taxon>
        <taxon>Bacillati</taxon>
        <taxon>Actinomycetota</taxon>
        <taxon>Actinomycetes</taxon>
        <taxon>Kitasatosporales</taxon>
        <taxon>Streptomycetaceae</taxon>
        <taxon>Streptomyces</taxon>
    </lineage>
</organism>